<proteinExistence type="predicted"/>
<keyword evidence="2" id="KW-1185">Reference proteome</keyword>
<protein>
    <submittedName>
        <fullName evidence="1">Uncharacterized protein</fullName>
    </submittedName>
</protein>
<accession>A0A4V3SIF2</accession>
<evidence type="ECO:0000313" key="1">
    <source>
        <dbReference type="EMBL" id="TGZ79775.1"/>
    </source>
</evidence>
<dbReference type="EMBL" id="ML220129">
    <property type="protein sequence ID" value="TGZ79775.1"/>
    <property type="molecule type" value="Genomic_DNA"/>
</dbReference>
<dbReference type="Proteomes" id="UP000298138">
    <property type="component" value="Unassembled WGS sequence"/>
</dbReference>
<sequence>MAALAQGLPSAAEANLRKKVKALLGKLHIPITTPSSPPCFNLTVHILTILPGYSPILQPLHPT</sequence>
<organism evidence="1 2">
    <name type="scientific">Ascodesmis nigricans</name>
    <dbReference type="NCBI Taxonomy" id="341454"/>
    <lineage>
        <taxon>Eukaryota</taxon>
        <taxon>Fungi</taxon>
        <taxon>Dikarya</taxon>
        <taxon>Ascomycota</taxon>
        <taxon>Pezizomycotina</taxon>
        <taxon>Pezizomycetes</taxon>
        <taxon>Pezizales</taxon>
        <taxon>Ascodesmidaceae</taxon>
        <taxon>Ascodesmis</taxon>
    </lineage>
</organism>
<reference evidence="1 2" key="1">
    <citation type="submission" date="2019-04" db="EMBL/GenBank/DDBJ databases">
        <title>Comparative genomics and transcriptomics to analyze fruiting body development in filamentous ascomycetes.</title>
        <authorList>
            <consortium name="DOE Joint Genome Institute"/>
            <person name="Lutkenhaus R."/>
            <person name="Traeger S."/>
            <person name="Breuer J."/>
            <person name="Kuo A."/>
            <person name="Lipzen A."/>
            <person name="Pangilinan J."/>
            <person name="Dilworth D."/>
            <person name="Sandor L."/>
            <person name="Poggeler S."/>
            <person name="Barry K."/>
            <person name="Grigoriev I.V."/>
            <person name="Nowrousian M."/>
        </authorList>
    </citation>
    <scope>NUCLEOTIDE SEQUENCE [LARGE SCALE GENOMIC DNA]</scope>
    <source>
        <strain evidence="1 2">CBS 389.68</strain>
    </source>
</reference>
<name>A0A4V3SIF2_9PEZI</name>
<gene>
    <name evidence="1" type="ORF">EX30DRAFT_342119</name>
</gene>
<dbReference type="AlphaFoldDB" id="A0A4V3SIF2"/>
<dbReference type="InParanoid" id="A0A4V3SIF2"/>
<evidence type="ECO:0000313" key="2">
    <source>
        <dbReference type="Proteomes" id="UP000298138"/>
    </source>
</evidence>